<accession>A0A914PU01</accession>
<dbReference type="Proteomes" id="UP000887578">
    <property type="component" value="Unplaced"/>
</dbReference>
<protein>
    <submittedName>
        <fullName evidence="2">PIR Superfamily Protein</fullName>
    </submittedName>
</protein>
<evidence type="ECO:0000313" key="2">
    <source>
        <dbReference type="WBParaSite" id="PDA_v2.g22205.t1"/>
    </source>
</evidence>
<dbReference type="WBParaSite" id="PDA_v2.g22205.t1">
    <property type="protein sequence ID" value="PDA_v2.g22205.t1"/>
    <property type="gene ID" value="PDA_v2.g22205"/>
</dbReference>
<sequence length="160" mass="19836">MSLSKEFYDRCCLSYKKVINELDEKLAGMKDKKEVRHAIMAFSRRYLTPKEYWNRCFEHDGQLDENDPYCKIWWKLCKKTAKHAFFHLHYDKKKWSYLSLPPMHFYFNLYYDIYVKLIDNQYYSCDDGERNIGYPHDNLEECFRLFEQYACMFFFKFIFL</sequence>
<organism evidence="1 2">
    <name type="scientific">Panagrolaimus davidi</name>
    <dbReference type="NCBI Taxonomy" id="227884"/>
    <lineage>
        <taxon>Eukaryota</taxon>
        <taxon>Metazoa</taxon>
        <taxon>Ecdysozoa</taxon>
        <taxon>Nematoda</taxon>
        <taxon>Chromadorea</taxon>
        <taxon>Rhabditida</taxon>
        <taxon>Tylenchina</taxon>
        <taxon>Panagrolaimomorpha</taxon>
        <taxon>Panagrolaimoidea</taxon>
        <taxon>Panagrolaimidae</taxon>
        <taxon>Panagrolaimus</taxon>
    </lineage>
</organism>
<evidence type="ECO:0000313" key="1">
    <source>
        <dbReference type="Proteomes" id="UP000887578"/>
    </source>
</evidence>
<name>A0A914PU01_9BILA</name>
<keyword evidence="1" id="KW-1185">Reference proteome</keyword>
<reference evidence="2" key="1">
    <citation type="submission" date="2022-11" db="UniProtKB">
        <authorList>
            <consortium name="WormBaseParasite"/>
        </authorList>
    </citation>
    <scope>IDENTIFICATION</scope>
</reference>
<dbReference type="AlphaFoldDB" id="A0A914PU01"/>
<proteinExistence type="predicted"/>